<comment type="caution">
    <text evidence="3">The sequence shown here is derived from an EMBL/GenBank/DDBJ whole genome shotgun (WGS) entry which is preliminary data.</text>
</comment>
<sequence>MFVKKRNHLWKVMLVLALFLALGFAKESGNPTVTRIVNEVESVAKIGTNKVTSETSSHLKQSQVQPAEYTPNQELARSVMTDNVVRQLGGSGNIGWNGVGAFVINKNQTGLTAKNGNSPYAQNEVDSMGRPTVANALLNKTSRQYRNREETGNGRTNWRPRGFMQLTNLSGTYNHAYDRGHLLAYALIGNIRGFDASEANPKNIVTQTAWANEAQSRASTGQNYYESIVRKALDQNKTVRYRVTAIYDGNNIVPAGTHLEAKSADGSIQFNVFVPNVQKGLQINYSTGQAHVVN</sequence>
<evidence type="ECO:0000259" key="2">
    <source>
        <dbReference type="SMART" id="SM00892"/>
    </source>
</evidence>
<name>A0A0R1T3S5_9LACO</name>
<gene>
    <name evidence="3" type="ORF">FC36_GL001984</name>
</gene>
<protein>
    <submittedName>
        <fullName evidence="3">DNA-entry nuclease</fullName>
    </submittedName>
</protein>
<feature type="domain" description="DNA/RNA non-specific endonuclease/pyrophosphatase/phosphodiesterase" evidence="2">
    <location>
        <begin position="119"/>
        <end position="292"/>
    </location>
</feature>
<organism evidence="3 4">
    <name type="scientific">Ligilactobacillus equi DSM 15833 = JCM 10991</name>
    <dbReference type="NCBI Taxonomy" id="1423740"/>
    <lineage>
        <taxon>Bacteria</taxon>
        <taxon>Bacillati</taxon>
        <taxon>Bacillota</taxon>
        <taxon>Bacilli</taxon>
        <taxon>Lactobacillales</taxon>
        <taxon>Lactobacillaceae</taxon>
        <taxon>Ligilactobacillus</taxon>
    </lineage>
</organism>
<dbReference type="Proteomes" id="UP000051048">
    <property type="component" value="Unassembled WGS sequence"/>
</dbReference>
<dbReference type="EMBL" id="AZFH01000202">
    <property type="protein sequence ID" value="KRL76269.1"/>
    <property type="molecule type" value="Genomic_DNA"/>
</dbReference>
<dbReference type="InterPro" id="IPR044929">
    <property type="entry name" value="DNA/RNA_non-sp_Endonuclease_sf"/>
</dbReference>
<feature type="signal peptide" evidence="1">
    <location>
        <begin position="1"/>
        <end position="27"/>
    </location>
</feature>
<evidence type="ECO:0000313" key="4">
    <source>
        <dbReference type="Proteomes" id="UP000051048"/>
    </source>
</evidence>
<dbReference type="PATRIC" id="fig|1423740.3.peg.2150"/>
<dbReference type="STRING" id="1423740.FC36_GL001984"/>
<dbReference type="Pfam" id="PF01223">
    <property type="entry name" value="Endonuclease_NS"/>
    <property type="match status" value="1"/>
</dbReference>
<dbReference type="Gene3D" id="3.40.570.10">
    <property type="entry name" value="Extracellular Endonuclease, subunit A"/>
    <property type="match status" value="1"/>
</dbReference>
<evidence type="ECO:0000313" key="3">
    <source>
        <dbReference type="EMBL" id="KRL76269.1"/>
    </source>
</evidence>
<dbReference type="GO" id="GO:0016787">
    <property type="term" value="F:hydrolase activity"/>
    <property type="evidence" value="ECO:0007669"/>
    <property type="project" value="InterPro"/>
</dbReference>
<accession>A0A0R1T3S5</accession>
<proteinExistence type="predicted"/>
<feature type="chain" id="PRO_5006410994" evidence="1">
    <location>
        <begin position="28"/>
        <end position="294"/>
    </location>
</feature>
<dbReference type="AlphaFoldDB" id="A0A0R1T3S5"/>
<dbReference type="RefSeq" id="WP_023860492.1">
    <property type="nucleotide sequence ID" value="NZ_AZFH01000202.1"/>
</dbReference>
<keyword evidence="1" id="KW-0732">Signal</keyword>
<dbReference type="GO" id="GO:0046872">
    <property type="term" value="F:metal ion binding"/>
    <property type="evidence" value="ECO:0007669"/>
    <property type="project" value="InterPro"/>
</dbReference>
<dbReference type="GO" id="GO:0003676">
    <property type="term" value="F:nucleic acid binding"/>
    <property type="evidence" value="ECO:0007669"/>
    <property type="project" value="InterPro"/>
</dbReference>
<evidence type="ECO:0000256" key="1">
    <source>
        <dbReference type="SAM" id="SignalP"/>
    </source>
</evidence>
<reference evidence="3 4" key="1">
    <citation type="journal article" date="2015" name="Genome Announc.">
        <title>Expanding the biotechnology potential of lactobacilli through comparative genomics of 213 strains and associated genera.</title>
        <authorList>
            <person name="Sun Z."/>
            <person name="Harris H.M."/>
            <person name="McCann A."/>
            <person name="Guo C."/>
            <person name="Argimon S."/>
            <person name="Zhang W."/>
            <person name="Yang X."/>
            <person name="Jeffery I.B."/>
            <person name="Cooney J.C."/>
            <person name="Kagawa T.F."/>
            <person name="Liu W."/>
            <person name="Song Y."/>
            <person name="Salvetti E."/>
            <person name="Wrobel A."/>
            <person name="Rasinkangas P."/>
            <person name="Parkhill J."/>
            <person name="Rea M.C."/>
            <person name="O'Sullivan O."/>
            <person name="Ritari J."/>
            <person name="Douillard F.P."/>
            <person name="Paul Ross R."/>
            <person name="Yang R."/>
            <person name="Briner A.E."/>
            <person name="Felis G.E."/>
            <person name="de Vos W.M."/>
            <person name="Barrangou R."/>
            <person name="Klaenhammer T.R."/>
            <person name="Caufield P.W."/>
            <person name="Cui Y."/>
            <person name="Zhang H."/>
            <person name="O'Toole P.W."/>
        </authorList>
    </citation>
    <scope>NUCLEOTIDE SEQUENCE [LARGE SCALE GENOMIC DNA]</scope>
    <source>
        <strain evidence="3 4">DSM 15833</strain>
    </source>
</reference>
<dbReference type="InterPro" id="IPR001604">
    <property type="entry name" value="Endo_G_ENPP1-like_dom"/>
</dbReference>
<dbReference type="SMART" id="SM00892">
    <property type="entry name" value="Endonuclease_NS"/>
    <property type="match status" value="1"/>
</dbReference>